<feature type="transmembrane region" description="Helical" evidence="1">
    <location>
        <begin position="7"/>
        <end position="26"/>
    </location>
</feature>
<accession>A0A8I2KPZ1</accession>
<gene>
    <name evidence="2" type="ORF">F9Y85_07870</name>
    <name evidence="3" type="ORF">R5H13_09075</name>
</gene>
<keyword evidence="1" id="KW-1133">Transmembrane helix</keyword>
<dbReference type="EMBL" id="WEIA01000004">
    <property type="protein sequence ID" value="NLR21232.1"/>
    <property type="molecule type" value="Genomic_DNA"/>
</dbReference>
<feature type="transmembrane region" description="Helical" evidence="1">
    <location>
        <begin position="100"/>
        <end position="118"/>
    </location>
</feature>
<dbReference type="Proteomes" id="UP000646877">
    <property type="component" value="Unassembled WGS sequence"/>
</dbReference>
<keyword evidence="1" id="KW-0472">Membrane</keyword>
<dbReference type="EMBL" id="CP137578">
    <property type="protein sequence ID" value="WOX30392.1"/>
    <property type="molecule type" value="Genomic_DNA"/>
</dbReference>
<evidence type="ECO:0000313" key="2">
    <source>
        <dbReference type="EMBL" id="NLR21232.1"/>
    </source>
</evidence>
<dbReference type="Proteomes" id="UP001304419">
    <property type="component" value="Chromosome 1"/>
</dbReference>
<evidence type="ECO:0000313" key="3">
    <source>
        <dbReference type="EMBL" id="WOX30392.1"/>
    </source>
</evidence>
<keyword evidence="1" id="KW-0812">Transmembrane</keyword>
<protein>
    <submittedName>
        <fullName evidence="2">Uncharacterized protein</fullName>
    </submittedName>
</protein>
<proteinExistence type="predicted"/>
<feature type="transmembrane region" description="Helical" evidence="1">
    <location>
        <begin position="73"/>
        <end position="94"/>
    </location>
</feature>
<evidence type="ECO:0000256" key="1">
    <source>
        <dbReference type="SAM" id="Phobius"/>
    </source>
</evidence>
<evidence type="ECO:0000313" key="5">
    <source>
        <dbReference type="Proteomes" id="UP001304419"/>
    </source>
</evidence>
<dbReference type="AlphaFoldDB" id="A0A8I2KPZ1"/>
<organism evidence="2 4">
    <name type="scientific">Pseudoalteromonas maricaloris</name>
    <dbReference type="NCBI Taxonomy" id="184924"/>
    <lineage>
        <taxon>Bacteria</taxon>
        <taxon>Pseudomonadati</taxon>
        <taxon>Pseudomonadota</taxon>
        <taxon>Gammaproteobacteria</taxon>
        <taxon>Alteromonadales</taxon>
        <taxon>Pseudoalteromonadaceae</taxon>
        <taxon>Pseudoalteromonas</taxon>
    </lineage>
</organism>
<sequence>MNVEADHIIWKVIFLVQCSLTLFLIYDNQLFTSSEISVAFVDIVVFILDSLVLAANLLLILQVRVLSRRTWGLVVWVWWFVNIYSLLNEIYLGGYTSSEMLFFGNIIWILVLFSLPVVKYRSFIGKPIKAE</sequence>
<name>A0A8I2KPZ1_9GAMM</name>
<dbReference type="RefSeq" id="WP_130126264.1">
    <property type="nucleotide sequence ID" value="NZ_CBCSDF010000001.1"/>
</dbReference>
<reference evidence="3 5" key="2">
    <citation type="submission" date="2023-10" db="EMBL/GenBank/DDBJ databases">
        <title>To unveil natural product biosynthetic capacity in Pseudoalteromonas.</title>
        <authorList>
            <person name="Wang J."/>
        </authorList>
    </citation>
    <scope>NUCLEOTIDE SEQUENCE [LARGE SCALE GENOMIC DNA]</scope>
    <source>
        <strain evidence="3 5">DSM 15914</strain>
    </source>
</reference>
<keyword evidence="5" id="KW-1185">Reference proteome</keyword>
<reference evidence="2" key="1">
    <citation type="submission" date="2019-10" db="EMBL/GenBank/DDBJ databases">
        <authorList>
            <person name="Paulsen S."/>
        </authorList>
    </citation>
    <scope>NUCLEOTIDE SEQUENCE</scope>
    <source>
        <strain evidence="2">LMG 19692</strain>
    </source>
</reference>
<evidence type="ECO:0000313" key="4">
    <source>
        <dbReference type="Proteomes" id="UP000646877"/>
    </source>
</evidence>
<feature type="transmembrane region" description="Helical" evidence="1">
    <location>
        <begin position="38"/>
        <end position="61"/>
    </location>
</feature>